<accession>A0ABR9BBH3</accession>
<dbReference type="RefSeq" id="WP_187718508.1">
    <property type="nucleotide sequence ID" value="NZ_JACTAH010000002.1"/>
</dbReference>
<dbReference type="Proteomes" id="UP000603602">
    <property type="component" value="Unassembled WGS sequence"/>
</dbReference>
<evidence type="ECO:0000313" key="2">
    <source>
        <dbReference type="Proteomes" id="UP000603602"/>
    </source>
</evidence>
<reference evidence="2" key="1">
    <citation type="submission" date="2023-07" db="EMBL/GenBank/DDBJ databases">
        <title>Thauera sp. CAU 1555 isolated from sand of Yaerae Beach.</title>
        <authorList>
            <person name="Kim W."/>
        </authorList>
    </citation>
    <scope>NUCLEOTIDE SEQUENCE [LARGE SCALE GENOMIC DNA]</scope>
    <source>
        <strain evidence="2">CAU 1555</strain>
    </source>
</reference>
<evidence type="ECO:0000313" key="1">
    <source>
        <dbReference type="EMBL" id="MBD8503695.1"/>
    </source>
</evidence>
<gene>
    <name evidence="1" type="ORF">IFO67_12435</name>
</gene>
<name>A0ABR9BBH3_9RHOO</name>
<proteinExistence type="predicted"/>
<sequence>MSTTSPKLPEDLKQLALAAARQQGVSPHAFMVDAIRSAAVAAEKRASFVADALAAQAETLESGQAYTADAVHTYARARARGELVARPEAESWRK</sequence>
<evidence type="ECO:0008006" key="3">
    <source>
        <dbReference type="Google" id="ProtNLM"/>
    </source>
</evidence>
<keyword evidence="2" id="KW-1185">Reference proteome</keyword>
<protein>
    <recommendedName>
        <fullName evidence="3">CopG family transcriptional regulator</fullName>
    </recommendedName>
</protein>
<organism evidence="1 2">
    <name type="scientific">Thauera sedimentorum</name>
    <dbReference type="NCBI Taxonomy" id="2767595"/>
    <lineage>
        <taxon>Bacteria</taxon>
        <taxon>Pseudomonadati</taxon>
        <taxon>Pseudomonadota</taxon>
        <taxon>Betaproteobacteria</taxon>
        <taxon>Rhodocyclales</taxon>
        <taxon>Zoogloeaceae</taxon>
        <taxon>Thauera</taxon>
    </lineage>
</organism>
<dbReference type="EMBL" id="JACYTO010000002">
    <property type="protein sequence ID" value="MBD8503695.1"/>
    <property type="molecule type" value="Genomic_DNA"/>
</dbReference>
<comment type="caution">
    <text evidence="1">The sequence shown here is derived from an EMBL/GenBank/DDBJ whole genome shotgun (WGS) entry which is preliminary data.</text>
</comment>